<dbReference type="RefSeq" id="WP_269396285.1">
    <property type="nucleotide sequence ID" value="NZ_CAXPGX010000087.1"/>
</dbReference>
<name>A0A1X6ZG82_9RHOB</name>
<proteinExistence type="predicted"/>
<sequence length="40" mass="4281">MAQELKLAVNRSRDTLVADALGAASLMILLFVGLWLPGLI</sequence>
<reference evidence="2 5" key="2">
    <citation type="submission" date="2018-03" db="EMBL/GenBank/DDBJ databases">
        <title>Genomic Encyclopedia of Archaeal and Bacterial Type Strains, Phase II (KMG-II): from individual species to whole genera.</title>
        <authorList>
            <person name="Goeker M."/>
        </authorList>
    </citation>
    <scope>NUCLEOTIDE SEQUENCE [LARGE SCALE GENOMIC DNA]</scope>
    <source>
        <strain evidence="2 5">DSM 29956</strain>
    </source>
</reference>
<organism evidence="3 4">
    <name type="scientific">Limimaricola soesokkakensis</name>
    <dbReference type="NCBI Taxonomy" id="1343159"/>
    <lineage>
        <taxon>Bacteria</taxon>
        <taxon>Pseudomonadati</taxon>
        <taxon>Pseudomonadota</taxon>
        <taxon>Alphaproteobacteria</taxon>
        <taxon>Rhodobacterales</taxon>
        <taxon>Paracoccaceae</taxon>
        <taxon>Limimaricola</taxon>
    </lineage>
</organism>
<dbReference type="Proteomes" id="UP000240624">
    <property type="component" value="Unassembled WGS sequence"/>
</dbReference>
<evidence type="ECO:0000313" key="2">
    <source>
        <dbReference type="EMBL" id="PSK86066.1"/>
    </source>
</evidence>
<evidence type="ECO:0000313" key="5">
    <source>
        <dbReference type="Proteomes" id="UP000240624"/>
    </source>
</evidence>
<protein>
    <submittedName>
        <fullName evidence="3">Uncharacterized protein</fullName>
    </submittedName>
</protein>
<keyword evidence="5" id="KW-1185">Reference proteome</keyword>
<dbReference type="AlphaFoldDB" id="A0A1X6ZG82"/>
<dbReference type="EMBL" id="FWFY01000006">
    <property type="protein sequence ID" value="SLN50844.1"/>
    <property type="molecule type" value="Genomic_DNA"/>
</dbReference>
<reference evidence="3 4" key="1">
    <citation type="submission" date="2017-03" db="EMBL/GenBank/DDBJ databases">
        <authorList>
            <person name="Afonso C.L."/>
            <person name="Miller P.J."/>
            <person name="Scott M.A."/>
            <person name="Spackman E."/>
            <person name="Goraichik I."/>
            <person name="Dimitrov K.M."/>
            <person name="Suarez D.L."/>
            <person name="Swayne D.E."/>
        </authorList>
    </citation>
    <scope>NUCLEOTIDE SEQUENCE [LARGE SCALE GENOMIC DNA]</scope>
    <source>
        <strain evidence="3 4">CECT 8367</strain>
    </source>
</reference>
<dbReference type="EMBL" id="PYGB01000006">
    <property type="protein sequence ID" value="PSK86066.1"/>
    <property type="molecule type" value="Genomic_DNA"/>
</dbReference>
<dbReference type="Proteomes" id="UP000193495">
    <property type="component" value="Unassembled WGS sequence"/>
</dbReference>
<evidence type="ECO:0000313" key="4">
    <source>
        <dbReference type="Proteomes" id="UP000193495"/>
    </source>
</evidence>
<accession>A0A1X6ZG82</accession>
<keyword evidence="1" id="KW-0472">Membrane</keyword>
<evidence type="ECO:0000256" key="1">
    <source>
        <dbReference type="SAM" id="Phobius"/>
    </source>
</evidence>
<evidence type="ECO:0000313" key="3">
    <source>
        <dbReference type="EMBL" id="SLN50844.1"/>
    </source>
</evidence>
<feature type="transmembrane region" description="Helical" evidence="1">
    <location>
        <begin position="16"/>
        <end position="36"/>
    </location>
</feature>
<keyword evidence="1" id="KW-0812">Transmembrane</keyword>
<keyword evidence="1" id="KW-1133">Transmembrane helix</keyword>
<gene>
    <name evidence="2" type="ORF">CLV79_10673</name>
    <name evidence="3" type="ORF">LOS8367_02307</name>
</gene>